<accession>A0ABQ1TLH9</accession>
<evidence type="ECO:0008006" key="4">
    <source>
        <dbReference type="Google" id="ProtNLM"/>
    </source>
</evidence>
<evidence type="ECO:0000313" key="3">
    <source>
        <dbReference type="Proteomes" id="UP000638462"/>
    </source>
</evidence>
<sequence length="273" mass="30653">MNWNQLGYLCRLLSPISGLNKAQQEALSAPQHLEIYNDGQKNSPLATKLAKDLKEAEGEQQQRLALSYAALSSTLKEHSFDYKTKLLYLGVLFSVFILVNFIYQQFVIPSFSNVFSQFDVQVTEHMANLARFWLVASIALGLFLMVIILTVNALRQFANLTLLSASSAQLGLIIPKQIRHNYDALVALIEFPLYGTLQNDNRELSHLKACQSNGLDIAEELELLVVNKLESLRGDITAHINRLITIFSILLVILIAHFLMGAYEPLFLMGEIV</sequence>
<keyword evidence="1" id="KW-1133">Transmembrane helix</keyword>
<feature type="transmembrane region" description="Helical" evidence="1">
    <location>
        <begin position="132"/>
        <end position="154"/>
    </location>
</feature>
<evidence type="ECO:0000256" key="1">
    <source>
        <dbReference type="SAM" id="Phobius"/>
    </source>
</evidence>
<dbReference type="EMBL" id="BMIT01000008">
    <property type="protein sequence ID" value="GGE98279.1"/>
    <property type="molecule type" value="Genomic_DNA"/>
</dbReference>
<proteinExistence type="predicted"/>
<keyword evidence="1" id="KW-0472">Membrane</keyword>
<dbReference type="RefSeq" id="WP_188729227.1">
    <property type="nucleotide sequence ID" value="NZ_BMIT01000008.1"/>
</dbReference>
<gene>
    <name evidence="2" type="ORF">GCM10008027_23970</name>
</gene>
<reference evidence="3" key="1">
    <citation type="journal article" date="2019" name="Int. J. Syst. Evol. Microbiol.">
        <title>The Global Catalogue of Microorganisms (GCM) 10K type strain sequencing project: providing services to taxonomists for standard genome sequencing and annotation.</title>
        <authorList>
            <consortium name="The Broad Institute Genomics Platform"/>
            <consortium name="The Broad Institute Genome Sequencing Center for Infectious Disease"/>
            <person name="Wu L."/>
            <person name="Ma J."/>
        </authorList>
    </citation>
    <scope>NUCLEOTIDE SEQUENCE [LARGE SCALE GENOMIC DNA]</scope>
    <source>
        <strain evidence="3">CGMCC 1.15394</strain>
    </source>
</reference>
<feature type="transmembrane region" description="Helical" evidence="1">
    <location>
        <begin position="243"/>
        <end position="263"/>
    </location>
</feature>
<keyword evidence="3" id="KW-1185">Reference proteome</keyword>
<name>A0ABQ1TLH9_9GAMM</name>
<keyword evidence="1" id="KW-0812">Transmembrane</keyword>
<organism evidence="2 3">
    <name type="scientific">Pseudoalteromonas gelatinilytica</name>
    <dbReference type="NCBI Taxonomy" id="1703256"/>
    <lineage>
        <taxon>Bacteria</taxon>
        <taxon>Pseudomonadati</taxon>
        <taxon>Pseudomonadota</taxon>
        <taxon>Gammaproteobacteria</taxon>
        <taxon>Alteromonadales</taxon>
        <taxon>Pseudoalteromonadaceae</taxon>
        <taxon>Pseudoalteromonas</taxon>
    </lineage>
</organism>
<dbReference type="Proteomes" id="UP000638462">
    <property type="component" value="Unassembled WGS sequence"/>
</dbReference>
<comment type="caution">
    <text evidence="2">The sequence shown here is derived from an EMBL/GenBank/DDBJ whole genome shotgun (WGS) entry which is preliminary data.</text>
</comment>
<protein>
    <recommendedName>
        <fullName evidence="4">Type II secretion system protein GspF domain-containing protein</fullName>
    </recommendedName>
</protein>
<feature type="transmembrane region" description="Helical" evidence="1">
    <location>
        <begin position="86"/>
        <end position="103"/>
    </location>
</feature>
<evidence type="ECO:0000313" key="2">
    <source>
        <dbReference type="EMBL" id="GGE98279.1"/>
    </source>
</evidence>